<accession>A0AAV6JHE2</accession>
<name>A0AAV6JHE2_9ERIC</name>
<dbReference type="EMBL" id="JACTNZ010000007">
    <property type="protein sequence ID" value="KAG5540143.1"/>
    <property type="molecule type" value="Genomic_DNA"/>
</dbReference>
<comment type="caution">
    <text evidence="1">The sequence shown here is derived from an EMBL/GenBank/DDBJ whole genome shotgun (WGS) entry which is preliminary data.</text>
</comment>
<proteinExistence type="predicted"/>
<dbReference type="AlphaFoldDB" id="A0AAV6JHE2"/>
<gene>
    <name evidence="1" type="ORF">RHGRI_020394</name>
</gene>
<evidence type="ECO:0000313" key="1">
    <source>
        <dbReference type="EMBL" id="KAG5540143.1"/>
    </source>
</evidence>
<keyword evidence="2" id="KW-1185">Reference proteome</keyword>
<dbReference type="Proteomes" id="UP000823749">
    <property type="component" value="Chromosome 7"/>
</dbReference>
<protein>
    <submittedName>
        <fullName evidence="1">Uncharacterized protein</fullName>
    </submittedName>
</protein>
<organism evidence="1 2">
    <name type="scientific">Rhododendron griersonianum</name>
    <dbReference type="NCBI Taxonomy" id="479676"/>
    <lineage>
        <taxon>Eukaryota</taxon>
        <taxon>Viridiplantae</taxon>
        <taxon>Streptophyta</taxon>
        <taxon>Embryophyta</taxon>
        <taxon>Tracheophyta</taxon>
        <taxon>Spermatophyta</taxon>
        <taxon>Magnoliopsida</taxon>
        <taxon>eudicotyledons</taxon>
        <taxon>Gunneridae</taxon>
        <taxon>Pentapetalae</taxon>
        <taxon>asterids</taxon>
        <taxon>Ericales</taxon>
        <taxon>Ericaceae</taxon>
        <taxon>Ericoideae</taxon>
        <taxon>Rhodoreae</taxon>
        <taxon>Rhododendron</taxon>
    </lineage>
</organism>
<sequence length="219" mass="24841">MRSLLFLEAFSSVRIHIVSFVIWEGITYVAMVTHLLRRNITQVAETDLRNSKQYCSQTSSLAFGASVEEHIEKAFPPSHQLKLIDLKCRLSDSWDEQIAATSCLIFFGPLTRTQWLNVVSCKKANEQRNLRNEDEIKAPSQSQLFEPKLYIRGTGLEPDEFAKLLRLGGGNLAWAFHRFLESSNEEKLFSAATSCACAKKELTNDRATRINATPSAYRH</sequence>
<evidence type="ECO:0000313" key="2">
    <source>
        <dbReference type="Proteomes" id="UP000823749"/>
    </source>
</evidence>
<reference evidence="1" key="1">
    <citation type="submission" date="2020-08" db="EMBL/GenBank/DDBJ databases">
        <title>Plant Genome Project.</title>
        <authorList>
            <person name="Zhang R.-G."/>
        </authorList>
    </citation>
    <scope>NUCLEOTIDE SEQUENCE</scope>
    <source>
        <strain evidence="1">WSP0</strain>
        <tissue evidence="1">Leaf</tissue>
    </source>
</reference>